<dbReference type="SUPFAM" id="SSF141868">
    <property type="entry name" value="EAL domain-like"/>
    <property type="match status" value="1"/>
</dbReference>
<evidence type="ECO:0000259" key="3">
    <source>
        <dbReference type="PROSITE" id="PS50887"/>
    </source>
</evidence>
<dbReference type="PROSITE" id="PS50112">
    <property type="entry name" value="PAS"/>
    <property type="match status" value="1"/>
</dbReference>
<dbReference type="Pfam" id="PF08448">
    <property type="entry name" value="PAS_4"/>
    <property type="match status" value="1"/>
</dbReference>
<dbReference type="InterPro" id="IPR052155">
    <property type="entry name" value="Biofilm_reg_signaling"/>
</dbReference>
<dbReference type="Proteomes" id="UP000699865">
    <property type="component" value="Unassembled WGS sequence"/>
</dbReference>
<dbReference type="InterPro" id="IPR000160">
    <property type="entry name" value="GGDEF_dom"/>
</dbReference>
<dbReference type="PANTHER" id="PTHR44757">
    <property type="entry name" value="DIGUANYLATE CYCLASE DGCP"/>
    <property type="match status" value="1"/>
</dbReference>
<dbReference type="InterPro" id="IPR013656">
    <property type="entry name" value="PAS_4"/>
</dbReference>
<dbReference type="InterPro" id="IPR035965">
    <property type="entry name" value="PAS-like_dom_sf"/>
</dbReference>
<dbReference type="Gene3D" id="3.30.450.20">
    <property type="entry name" value="PAS domain"/>
    <property type="match status" value="1"/>
</dbReference>
<protein>
    <submittedName>
        <fullName evidence="4">EAL domain-containing protein</fullName>
    </submittedName>
</protein>
<dbReference type="PROSITE" id="PS50883">
    <property type="entry name" value="EAL"/>
    <property type="match status" value="1"/>
</dbReference>
<dbReference type="Gene3D" id="3.20.20.450">
    <property type="entry name" value="EAL domain"/>
    <property type="match status" value="1"/>
</dbReference>
<dbReference type="InterPro" id="IPR029787">
    <property type="entry name" value="Nucleotide_cyclase"/>
</dbReference>
<dbReference type="SUPFAM" id="SSF55785">
    <property type="entry name" value="PYP-like sensor domain (PAS domain)"/>
    <property type="match status" value="1"/>
</dbReference>
<evidence type="ECO:0000313" key="5">
    <source>
        <dbReference type="Proteomes" id="UP000699865"/>
    </source>
</evidence>
<evidence type="ECO:0000259" key="1">
    <source>
        <dbReference type="PROSITE" id="PS50112"/>
    </source>
</evidence>
<feature type="domain" description="PAS" evidence="1">
    <location>
        <begin position="11"/>
        <end position="74"/>
    </location>
</feature>
<gene>
    <name evidence="4" type="ORF">J1786_02960</name>
</gene>
<dbReference type="CDD" id="cd00130">
    <property type="entry name" value="PAS"/>
    <property type="match status" value="1"/>
</dbReference>
<dbReference type="NCBIfam" id="TIGR00254">
    <property type="entry name" value="GGDEF"/>
    <property type="match status" value="1"/>
</dbReference>
<evidence type="ECO:0000313" key="4">
    <source>
        <dbReference type="EMBL" id="MBU9833793.1"/>
    </source>
</evidence>
<organism evidence="4 5">
    <name type="scientific">Rahnella perminowiae</name>
    <dbReference type="NCBI Taxonomy" id="2816244"/>
    <lineage>
        <taxon>Bacteria</taxon>
        <taxon>Pseudomonadati</taxon>
        <taxon>Pseudomonadota</taxon>
        <taxon>Gammaproteobacteria</taxon>
        <taxon>Enterobacterales</taxon>
        <taxon>Yersiniaceae</taxon>
        <taxon>Rahnella</taxon>
    </lineage>
</organism>
<feature type="domain" description="EAL" evidence="2">
    <location>
        <begin position="301"/>
        <end position="551"/>
    </location>
</feature>
<dbReference type="InterPro" id="IPR001633">
    <property type="entry name" value="EAL_dom"/>
</dbReference>
<dbReference type="InterPro" id="IPR000014">
    <property type="entry name" value="PAS"/>
</dbReference>
<dbReference type="SMART" id="SM00091">
    <property type="entry name" value="PAS"/>
    <property type="match status" value="1"/>
</dbReference>
<dbReference type="EMBL" id="JAFMOU010000057">
    <property type="protein sequence ID" value="MBU9833793.1"/>
    <property type="molecule type" value="Genomic_DNA"/>
</dbReference>
<dbReference type="PROSITE" id="PS50887">
    <property type="entry name" value="GGDEF"/>
    <property type="match status" value="1"/>
</dbReference>
<reference evidence="4 5" key="1">
    <citation type="submission" date="2021-03" db="EMBL/GenBank/DDBJ databases">
        <title>Five novel Rahnella species.</title>
        <authorList>
            <person name="Brady C."/>
            <person name="Asselin J."/>
            <person name="Beer S."/>
            <person name="Bruberg M.B."/>
            <person name="Crampton B."/>
            <person name="Venter S."/>
            <person name="Arnold D."/>
            <person name="Denman S."/>
        </authorList>
    </citation>
    <scope>NUCLEOTIDE SEQUENCE [LARGE SCALE GENOMIC DNA]</scope>
    <source>
        <strain evidence="4 5">L72c</strain>
    </source>
</reference>
<dbReference type="CDD" id="cd01948">
    <property type="entry name" value="EAL"/>
    <property type="match status" value="1"/>
</dbReference>
<dbReference type="Gene3D" id="3.30.70.270">
    <property type="match status" value="1"/>
</dbReference>
<dbReference type="InterPro" id="IPR035919">
    <property type="entry name" value="EAL_sf"/>
</dbReference>
<evidence type="ECO:0000259" key="2">
    <source>
        <dbReference type="PROSITE" id="PS50883"/>
    </source>
</evidence>
<dbReference type="RefSeq" id="WP_129951680.1">
    <property type="nucleotide sequence ID" value="NZ_JAFMOS010000595.1"/>
</dbReference>
<name>A0ABS6KWJ6_9GAMM</name>
<dbReference type="NCBIfam" id="TIGR00229">
    <property type="entry name" value="sensory_box"/>
    <property type="match status" value="1"/>
</dbReference>
<sequence length="562" mass="62741">MLTDIAICQAVLDALPEATVLKDNERKLVFLNQKASEFYGRSREELIGQEVSFFTDPEQAARQRERDIEVLETGEKTVNEETLVDPSGNRRNVLVRKSRVTLEARHFILTSIMDISLLRNSEAQIRYLARHDVLTGLPNRTALSEELSQIAAQRMYRPEPHALFLLNLNDFNYINDTYGYQAGDAILCEFGQRLRNEVGNSGTVSRIGGDEFSIILRNSPTSEMANNLALEILVMMRQPFTLTRANPMMTISFGIVMFGAENITAGEIMRRGNTALLEAKQRGKNMFSFYSELLDASSVSKRIMVKALAESLAREGDLTCVYQPILRSRDEKVVCVEALARWNHGVLGQVSPVQFIALAEETGLVIQLGEIVLRQACRDIRNFERLNLAINVSAVQLGEQDFGPRILAVLAEEDFPPSRLELELTETSVMNANETSLSHLAKLRKVGVKVSLDDFGTGYSSLSLLKDISVDSVKIDRSFVQYVTEVNDTAAIVSAVSQLGNKMHLNVIAEGVENQLQKSFLVSAGCSHLQGYLFSRPVPVDVLKTLLSDEMNMLSRIWLNDL</sequence>
<dbReference type="SMART" id="SM00267">
    <property type="entry name" value="GGDEF"/>
    <property type="match status" value="1"/>
</dbReference>
<proteinExistence type="predicted"/>
<comment type="caution">
    <text evidence="4">The sequence shown here is derived from an EMBL/GenBank/DDBJ whole genome shotgun (WGS) entry which is preliminary data.</text>
</comment>
<feature type="domain" description="GGDEF" evidence="3">
    <location>
        <begin position="159"/>
        <end position="292"/>
    </location>
</feature>
<dbReference type="SUPFAM" id="SSF55073">
    <property type="entry name" value="Nucleotide cyclase"/>
    <property type="match status" value="1"/>
</dbReference>
<dbReference type="CDD" id="cd01949">
    <property type="entry name" value="GGDEF"/>
    <property type="match status" value="1"/>
</dbReference>
<accession>A0ABS6KWJ6</accession>
<dbReference type="InterPro" id="IPR043128">
    <property type="entry name" value="Rev_trsase/Diguanyl_cyclase"/>
</dbReference>
<keyword evidence="5" id="KW-1185">Reference proteome</keyword>
<dbReference type="SMART" id="SM00052">
    <property type="entry name" value="EAL"/>
    <property type="match status" value="1"/>
</dbReference>
<dbReference type="PANTHER" id="PTHR44757:SF2">
    <property type="entry name" value="BIOFILM ARCHITECTURE MAINTENANCE PROTEIN MBAA"/>
    <property type="match status" value="1"/>
</dbReference>
<dbReference type="Pfam" id="PF00563">
    <property type="entry name" value="EAL"/>
    <property type="match status" value="1"/>
</dbReference>
<dbReference type="Pfam" id="PF00990">
    <property type="entry name" value="GGDEF"/>
    <property type="match status" value="1"/>
</dbReference>